<organism evidence="2 3">
    <name type="scientific">Carnegiea gigantea</name>
    <dbReference type="NCBI Taxonomy" id="171969"/>
    <lineage>
        <taxon>Eukaryota</taxon>
        <taxon>Viridiplantae</taxon>
        <taxon>Streptophyta</taxon>
        <taxon>Embryophyta</taxon>
        <taxon>Tracheophyta</taxon>
        <taxon>Spermatophyta</taxon>
        <taxon>Magnoliopsida</taxon>
        <taxon>eudicotyledons</taxon>
        <taxon>Gunneridae</taxon>
        <taxon>Pentapetalae</taxon>
        <taxon>Caryophyllales</taxon>
        <taxon>Cactineae</taxon>
        <taxon>Cactaceae</taxon>
        <taxon>Cactoideae</taxon>
        <taxon>Echinocereeae</taxon>
        <taxon>Carnegiea</taxon>
    </lineage>
</organism>
<comment type="caution">
    <text evidence="2">The sequence shown here is derived from an EMBL/GenBank/DDBJ whole genome shotgun (WGS) entry which is preliminary data.</text>
</comment>
<dbReference type="EMBL" id="JAKOGI010000945">
    <property type="protein sequence ID" value="KAJ8429030.1"/>
    <property type="molecule type" value="Genomic_DNA"/>
</dbReference>
<evidence type="ECO:0000313" key="3">
    <source>
        <dbReference type="Proteomes" id="UP001153076"/>
    </source>
</evidence>
<evidence type="ECO:0000256" key="1">
    <source>
        <dbReference type="SAM" id="MobiDB-lite"/>
    </source>
</evidence>
<keyword evidence="3" id="KW-1185">Reference proteome</keyword>
<dbReference type="AlphaFoldDB" id="A0A9Q1Q536"/>
<proteinExistence type="predicted"/>
<gene>
    <name evidence="2" type="ORF">Cgig2_000377</name>
</gene>
<sequence length="152" mass="17065">MWPSEPRSTSTLNNDNEAESTPRTVVPLVSSPMHPLKASQDVYVVNIDAVIKEINKSGAQMTSQASSTRYFVLRSKDFIVLKVSLIALTTSFMEEEKDLSSQVVVTDNVLQETEDEIIDFYTPTTKASPEKTEAYVKESFEDLKRPFTGRHS</sequence>
<feature type="region of interest" description="Disordered" evidence="1">
    <location>
        <begin position="1"/>
        <end position="23"/>
    </location>
</feature>
<protein>
    <submittedName>
        <fullName evidence="2">Uncharacterized protein</fullName>
    </submittedName>
</protein>
<evidence type="ECO:0000313" key="2">
    <source>
        <dbReference type="EMBL" id="KAJ8429030.1"/>
    </source>
</evidence>
<dbReference type="Proteomes" id="UP001153076">
    <property type="component" value="Unassembled WGS sequence"/>
</dbReference>
<accession>A0A9Q1Q536</accession>
<reference evidence="2" key="1">
    <citation type="submission" date="2022-04" db="EMBL/GenBank/DDBJ databases">
        <title>Carnegiea gigantea Genome sequencing and assembly v2.</title>
        <authorList>
            <person name="Copetti D."/>
            <person name="Sanderson M.J."/>
            <person name="Burquez A."/>
            <person name="Wojciechowski M.F."/>
        </authorList>
    </citation>
    <scope>NUCLEOTIDE SEQUENCE</scope>
    <source>
        <strain evidence="2">SGP5-SGP5p</strain>
        <tissue evidence="2">Aerial part</tissue>
    </source>
</reference>
<name>A0A9Q1Q536_9CARY</name>